<accession>L9VHU2</accession>
<gene>
    <name evidence="2" type="ORF">C496_20710</name>
</gene>
<evidence type="ECO:0000256" key="1">
    <source>
        <dbReference type="SAM" id="MobiDB-lite"/>
    </source>
</evidence>
<reference evidence="2 3" key="1">
    <citation type="journal article" date="2014" name="PLoS Genet.">
        <title>Phylogenetically driven sequencing of extremely halophilic archaea reveals strategies for static and dynamic osmo-response.</title>
        <authorList>
            <person name="Becker E.A."/>
            <person name="Seitzer P.M."/>
            <person name="Tritt A."/>
            <person name="Larsen D."/>
            <person name="Krusor M."/>
            <person name="Yao A.I."/>
            <person name="Wu D."/>
            <person name="Madern D."/>
            <person name="Eisen J.A."/>
            <person name="Darling A.E."/>
            <person name="Facciotti M.T."/>
        </authorList>
    </citation>
    <scope>NUCLEOTIDE SEQUENCE [LARGE SCALE GENOMIC DNA]</scope>
    <source>
        <strain evidence="2 3">GA33</strain>
    </source>
</reference>
<proteinExistence type="predicted"/>
<dbReference type="AlphaFoldDB" id="L9VHU2"/>
<dbReference type="RefSeq" id="WP_006092334.1">
    <property type="nucleotide sequence ID" value="NZ_AOHW01000049.1"/>
</dbReference>
<dbReference type="InterPro" id="IPR013784">
    <property type="entry name" value="Carb-bd-like_fold"/>
</dbReference>
<dbReference type="GO" id="GO:0030246">
    <property type="term" value="F:carbohydrate binding"/>
    <property type="evidence" value="ECO:0007669"/>
    <property type="project" value="InterPro"/>
</dbReference>
<dbReference type="Pfam" id="PF13620">
    <property type="entry name" value="CarboxypepD_reg"/>
    <property type="match status" value="2"/>
</dbReference>
<keyword evidence="3" id="KW-1185">Reference proteome</keyword>
<protein>
    <recommendedName>
        <fullName evidence="4">Cna B domain-containing protein</fullName>
    </recommendedName>
</protein>
<dbReference type="Proteomes" id="UP000011599">
    <property type="component" value="Unassembled WGS sequence"/>
</dbReference>
<feature type="compositionally biased region" description="Polar residues" evidence="1">
    <location>
        <begin position="169"/>
        <end position="196"/>
    </location>
</feature>
<dbReference type="SUPFAM" id="SSF49452">
    <property type="entry name" value="Starch-binding domain-like"/>
    <property type="match status" value="2"/>
</dbReference>
<comment type="caution">
    <text evidence="2">The sequence shown here is derived from an EMBL/GenBank/DDBJ whole genome shotgun (WGS) entry which is preliminary data.</text>
</comment>
<feature type="compositionally biased region" description="Basic and acidic residues" evidence="1">
    <location>
        <begin position="248"/>
        <end position="258"/>
    </location>
</feature>
<name>L9VHU2_9EURY</name>
<feature type="compositionally biased region" description="Acidic residues" evidence="1">
    <location>
        <begin position="207"/>
        <end position="243"/>
    </location>
</feature>
<dbReference type="PATRIC" id="fig|1114856.3.peg.4275"/>
<sequence>MSGVDTNVVTAVATAAAVGFVVLLSVGTVDVGVSSAAIDSDTARLSGTVTVEDGETIFAADVTVNGSSQTERTNADGFYSLELEAGEYEVTVDADGHEPKTWTESLSNGSWTRTDVTLTAEPTELEGTVTNPDDEPVEGATGRVADTDREATTGENGSYAFEIDPGSYSLETSADGYNTRRSSVTVRESQVTTRDVQLSDDGRNDDASDEGELPDSDGESEADDDESEAEDDEKGEDGDEGGEGGENNTERDDSTSDERVDDDARDGESSPLTNRDQVLTLLFFARTFLATMACTGIDPGRYHQRSR</sequence>
<dbReference type="STRING" id="1114856.GCA_000383975_00617"/>
<dbReference type="Gene3D" id="2.60.40.1120">
    <property type="entry name" value="Carboxypeptidase-like, regulatory domain"/>
    <property type="match status" value="2"/>
</dbReference>
<dbReference type="OrthoDB" id="178051at2157"/>
<evidence type="ECO:0000313" key="3">
    <source>
        <dbReference type="Proteomes" id="UP000011599"/>
    </source>
</evidence>
<organism evidence="2 3">
    <name type="scientific">Natronorubrum tibetense GA33</name>
    <dbReference type="NCBI Taxonomy" id="1114856"/>
    <lineage>
        <taxon>Archaea</taxon>
        <taxon>Methanobacteriati</taxon>
        <taxon>Methanobacteriota</taxon>
        <taxon>Stenosarchaea group</taxon>
        <taxon>Halobacteria</taxon>
        <taxon>Halobacteriales</taxon>
        <taxon>Natrialbaceae</taxon>
        <taxon>Natronorubrum</taxon>
    </lineage>
</organism>
<evidence type="ECO:0000313" key="2">
    <source>
        <dbReference type="EMBL" id="ELY36641.1"/>
    </source>
</evidence>
<dbReference type="EMBL" id="AOHW01000049">
    <property type="protein sequence ID" value="ELY36641.1"/>
    <property type="molecule type" value="Genomic_DNA"/>
</dbReference>
<feature type="region of interest" description="Disordered" evidence="1">
    <location>
        <begin position="121"/>
        <end position="276"/>
    </location>
</feature>
<evidence type="ECO:0008006" key="4">
    <source>
        <dbReference type="Google" id="ProtNLM"/>
    </source>
</evidence>